<comment type="caution">
    <text evidence="1">The sequence shown here is derived from an EMBL/GenBank/DDBJ whole genome shotgun (WGS) entry which is preliminary data.</text>
</comment>
<sequence length="219" mass="26290">MHFQVILHKKAQEPLKEFFLTLVTSCYDPTHAYYYTLFQYVFLVTDFAMSTAGTITEHPEVAAVEELATGQNQSVDRTHRYYHRIVHSHMLNQFFFGSNSSNEVNWQFIPPCLKLLHRFTSQLHLPFLQRMSQRQHVFYRIQFVRNQHVPSNQRTTCKLFQKIQLDTSIWRQQINQGNQLARVLQYTLRQLAMGKTWQYNSDRCLLTVFQQYLYSQWLR</sequence>
<name>A0AA86R0L2_9EUKA</name>
<protein>
    <submittedName>
        <fullName evidence="2">Hypothetical_protein</fullName>
    </submittedName>
</protein>
<dbReference type="EMBL" id="CATOUU010001010">
    <property type="protein sequence ID" value="CAI9966847.1"/>
    <property type="molecule type" value="Genomic_DNA"/>
</dbReference>
<gene>
    <name evidence="2" type="ORF">HINF_LOCUS29819</name>
    <name evidence="1" type="ORF">HINF_LOCUS54492</name>
</gene>
<keyword evidence="3" id="KW-1185">Reference proteome</keyword>
<evidence type="ECO:0000313" key="1">
    <source>
        <dbReference type="EMBL" id="CAI9966847.1"/>
    </source>
</evidence>
<dbReference type="EMBL" id="CAXDID020000097">
    <property type="protein sequence ID" value="CAL6024863.1"/>
    <property type="molecule type" value="Genomic_DNA"/>
</dbReference>
<evidence type="ECO:0000313" key="2">
    <source>
        <dbReference type="EMBL" id="CAL6024863.1"/>
    </source>
</evidence>
<organism evidence="1">
    <name type="scientific">Hexamita inflata</name>
    <dbReference type="NCBI Taxonomy" id="28002"/>
    <lineage>
        <taxon>Eukaryota</taxon>
        <taxon>Metamonada</taxon>
        <taxon>Diplomonadida</taxon>
        <taxon>Hexamitidae</taxon>
        <taxon>Hexamitinae</taxon>
        <taxon>Hexamita</taxon>
    </lineage>
</organism>
<evidence type="ECO:0000313" key="3">
    <source>
        <dbReference type="Proteomes" id="UP001642409"/>
    </source>
</evidence>
<accession>A0AA86R0L2</accession>
<dbReference type="AlphaFoldDB" id="A0AA86R0L2"/>
<proteinExistence type="predicted"/>
<dbReference type="Proteomes" id="UP001642409">
    <property type="component" value="Unassembled WGS sequence"/>
</dbReference>
<reference evidence="1" key="1">
    <citation type="submission" date="2023-06" db="EMBL/GenBank/DDBJ databases">
        <authorList>
            <person name="Kurt Z."/>
        </authorList>
    </citation>
    <scope>NUCLEOTIDE SEQUENCE</scope>
</reference>
<reference evidence="2 3" key="2">
    <citation type="submission" date="2024-07" db="EMBL/GenBank/DDBJ databases">
        <authorList>
            <person name="Akdeniz Z."/>
        </authorList>
    </citation>
    <scope>NUCLEOTIDE SEQUENCE [LARGE SCALE GENOMIC DNA]</scope>
</reference>